<proteinExistence type="predicted"/>
<comment type="caution">
    <text evidence="1">The sequence shown here is derived from an EMBL/GenBank/DDBJ whole genome shotgun (WGS) entry which is preliminary data.</text>
</comment>
<dbReference type="PANTHER" id="PTHR20883:SF46">
    <property type="entry name" value="PHYTANOYL-COA HYDROXYLASE"/>
    <property type="match status" value="1"/>
</dbReference>
<dbReference type="Gene3D" id="2.60.120.620">
    <property type="entry name" value="q2cbj1_9rhob like domain"/>
    <property type="match status" value="1"/>
</dbReference>
<dbReference type="AlphaFoldDB" id="A0A6B0YRH2"/>
<dbReference type="Pfam" id="PF05721">
    <property type="entry name" value="PhyH"/>
    <property type="match status" value="1"/>
</dbReference>
<protein>
    <submittedName>
        <fullName evidence="1">Phytanoyl-CoA dioxygenase family protein</fullName>
    </submittedName>
</protein>
<dbReference type="InterPro" id="IPR008775">
    <property type="entry name" value="Phytyl_CoA_dOase-like"/>
</dbReference>
<reference evidence="1" key="1">
    <citation type="submission" date="2019-09" db="EMBL/GenBank/DDBJ databases">
        <title>Characterisation of the sponge microbiome using genome-centric metagenomics.</title>
        <authorList>
            <person name="Engelberts J.P."/>
            <person name="Robbins S.J."/>
            <person name="De Goeij J.M."/>
            <person name="Aranda M."/>
            <person name="Bell S.C."/>
            <person name="Webster N.S."/>
        </authorList>
    </citation>
    <scope>NUCLEOTIDE SEQUENCE</scope>
    <source>
        <strain evidence="1">SB0664_bin_27</strain>
    </source>
</reference>
<keyword evidence="1" id="KW-0560">Oxidoreductase</keyword>
<dbReference type="GO" id="GO:0016706">
    <property type="term" value="F:2-oxoglutarate-dependent dioxygenase activity"/>
    <property type="evidence" value="ECO:0007669"/>
    <property type="project" value="UniProtKB-ARBA"/>
</dbReference>
<dbReference type="PANTHER" id="PTHR20883">
    <property type="entry name" value="PHYTANOYL-COA DIOXYGENASE DOMAIN CONTAINING 1"/>
    <property type="match status" value="1"/>
</dbReference>
<dbReference type="EMBL" id="VXRG01000038">
    <property type="protein sequence ID" value="MXY92629.1"/>
    <property type="molecule type" value="Genomic_DNA"/>
</dbReference>
<dbReference type="GO" id="GO:0005506">
    <property type="term" value="F:iron ion binding"/>
    <property type="evidence" value="ECO:0007669"/>
    <property type="project" value="UniProtKB-ARBA"/>
</dbReference>
<gene>
    <name evidence="1" type="ORF">F4Y42_04180</name>
</gene>
<organism evidence="1">
    <name type="scientific">Caldilineaceae bacterium SB0664_bin_27</name>
    <dbReference type="NCBI Taxonomy" id="2605260"/>
    <lineage>
        <taxon>Bacteria</taxon>
        <taxon>Bacillati</taxon>
        <taxon>Chloroflexota</taxon>
        <taxon>Caldilineae</taxon>
        <taxon>Caldilineales</taxon>
        <taxon>Caldilineaceae</taxon>
    </lineage>
</organism>
<sequence length="305" mass="34678">MTSEQMSERIEVPVVVDQGQVEFYVDNGYLAVPNLLDAAELEALKQDIVKVARGGYPNLTIEPVPQELSDEEVLSKILAIHQPHYVSPVMEKYTRHPKISGVLSQITGAHLAHWSGNVKCMQSMLFIKPPGYPGQSWHQDENYIPTRDRSLIGAWIAIDDAYVENGCMWVIPGSQRPGYLYPTRRHGNPDEFDTHDDMATGFDESPQIPVEVKAGSVVFFNGYLLHQSLRNRTQDSYRRVLVNHYLSSESLLPWVKMPDEQPVARVDVRRVIPVAGVDPYAWKGYEKSPAEETRLYIRKARFDQD</sequence>
<dbReference type="SUPFAM" id="SSF51197">
    <property type="entry name" value="Clavaminate synthase-like"/>
    <property type="match status" value="1"/>
</dbReference>
<evidence type="ECO:0000313" key="1">
    <source>
        <dbReference type="EMBL" id="MXY92629.1"/>
    </source>
</evidence>
<accession>A0A6B0YRH2</accession>
<name>A0A6B0YRH2_9CHLR</name>
<keyword evidence="1" id="KW-0223">Dioxygenase</keyword>